<evidence type="ECO:0000256" key="7">
    <source>
        <dbReference type="PROSITE-ProRule" id="PRU00169"/>
    </source>
</evidence>
<dbReference type="PANTHER" id="PTHR43304:SF1">
    <property type="entry name" value="PAC DOMAIN-CONTAINING PROTEIN"/>
    <property type="match status" value="1"/>
</dbReference>
<evidence type="ECO:0000256" key="3">
    <source>
        <dbReference type="ARBA" id="ARBA00022553"/>
    </source>
</evidence>
<keyword evidence="3 7" id="KW-0597">Phosphoprotein</keyword>
<dbReference type="Proteomes" id="UP001525961">
    <property type="component" value="Unassembled WGS sequence"/>
</dbReference>
<comment type="caution">
    <text evidence="11">The sequence shown here is derived from an EMBL/GenBank/DDBJ whole genome shotgun (WGS) entry which is preliminary data.</text>
</comment>
<dbReference type="SUPFAM" id="SSF47384">
    <property type="entry name" value="Homodimeric domain of signal transducing histidine kinase"/>
    <property type="match status" value="1"/>
</dbReference>
<evidence type="ECO:0000256" key="5">
    <source>
        <dbReference type="ARBA" id="ARBA00022777"/>
    </source>
</evidence>
<evidence type="ECO:0000256" key="6">
    <source>
        <dbReference type="ARBA" id="ARBA00023012"/>
    </source>
</evidence>
<comment type="catalytic activity">
    <reaction evidence="1">
        <text>ATP + protein L-histidine = ADP + protein N-phospho-L-histidine.</text>
        <dbReference type="EC" id="2.7.13.3"/>
    </reaction>
</comment>
<dbReference type="Pfam" id="PF02518">
    <property type="entry name" value="HATPase_c"/>
    <property type="match status" value="1"/>
</dbReference>
<evidence type="ECO:0000256" key="8">
    <source>
        <dbReference type="SAM" id="Coils"/>
    </source>
</evidence>
<dbReference type="Gene3D" id="3.40.50.2300">
    <property type="match status" value="1"/>
</dbReference>
<name>A0ABT2NAA4_9CYAN</name>
<sequence length="412" mass="47050">MRDNKENIISIRNMTAPIGDILLVDDRPDNLRLLLNILKDKGYKVRCVTTGAMALRVCHRHPPDLILLDIQMPEMNGYQVCEKLKADPETAGIPVIFLSVIEEATEKVHAFNVGGVDYITKPFQVKEVVARVENQLQILRLQNKLKEQNIRLEKEIRDRQAIEQQLRELNREMKRSNQELEQFAYVVSHDLQAPLGTIASFAQLLQTRYQDQLDGKALQFIERIITGSLRMQHLIDDLLQYSRVGRMAQVFETVNCDQVLSLALANLETKINETQAQITQDPLPAIAGSSMGLLQLFQNLISNALKYRHPHISPRIHISVSLKEDMWSFSIQDNGIGIETKHLERIFQIFQRLHSDKEYPGTGIGLAICKKIVELYGGKIWVESCPFQGSTFYFTIPAQKPQDNPLMEEPKS</sequence>
<dbReference type="InterPro" id="IPR011006">
    <property type="entry name" value="CheY-like_superfamily"/>
</dbReference>
<dbReference type="SUPFAM" id="SSF52172">
    <property type="entry name" value="CheY-like"/>
    <property type="match status" value="1"/>
</dbReference>
<protein>
    <recommendedName>
        <fullName evidence="2">histidine kinase</fullName>
        <ecNumber evidence="2">2.7.13.3</ecNumber>
    </recommendedName>
</protein>
<keyword evidence="12" id="KW-1185">Reference proteome</keyword>
<dbReference type="InterPro" id="IPR036097">
    <property type="entry name" value="HisK_dim/P_sf"/>
</dbReference>
<keyword evidence="6" id="KW-0902">Two-component regulatory system</keyword>
<proteinExistence type="predicted"/>
<keyword evidence="8" id="KW-0175">Coiled coil</keyword>
<evidence type="ECO:0000256" key="2">
    <source>
        <dbReference type="ARBA" id="ARBA00012438"/>
    </source>
</evidence>
<dbReference type="InterPro" id="IPR003594">
    <property type="entry name" value="HATPase_dom"/>
</dbReference>
<dbReference type="EC" id="2.7.13.3" evidence="2"/>
<evidence type="ECO:0000313" key="11">
    <source>
        <dbReference type="EMBL" id="MCT7978201.1"/>
    </source>
</evidence>
<dbReference type="InterPro" id="IPR005467">
    <property type="entry name" value="His_kinase_dom"/>
</dbReference>
<feature type="coiled-coil region" evidence="8">
    <location>
        <begin position="129"/>
        <end position="186"/>
    </location>
</feature>
<organism evidence="11 12">
    <name type="scientific">Laspinema olomoucense D3b</name>
    <dbReference type="NCBI Taxonomy" id="2953688"/>
    <lineage>
        <taxon>Bacteria</taxon>
        <taxon>Bacillati</taxon>
        <taxon>Cyanobacteriota</taxon>
        <taxon>Cyanophyceae</taxon>
        <taxon>Oscillatoriophycideae</taxon>
        <taxon>Oscillatoriales</taxon>
        <taxon>Laspinemataceae</taxon>
        <taxon>Laspinema</taxon>
        <taxon>Laspinema olomoucense</taxon>
    </lineage>
</organism>
<dbReference type="CDD" id="cd00082">
    <property type="entry name" value="HisKA"/>
    <property type="match status" value="1"/>
</dbReference>
<dbReference type="SMART" id="SM00387">
    <property type="entry name" value="HATPase_c"/>
    <property type="match status" value="1"/>
</dbReference>
<dbReference type="PANTHER" id="PTHR43304">
    <property type="entry name" value="PHYTOCHROME-LIKE PROTEIN CPH1"/>
    <property type="match status" value="1"/>
</dbReference>
<keyword evidence="4" id="KW-0808">Transferase</keyword>
<dbReference type="SMART" id="SM00448">
    <property type="entry name" value="REC"/>
    <property type="match status" value="1"/>
</dbReference>
<dbReference type="InterPro" id="IPR036890">
    <property type="entry name" value="HATPase_C_sf"/>
</dbReference>
<dbReference type="EMBL" id="JAMXFA010000012">
    <property type="protein sequence ID" value="MCT7978201.1"/>
    <property type="molecule type" value="Genomic_DNA"/>
</dbReference>
<feature type="domain" description="Histidine kinase" evidence="9">
    <location>
        <begin position="186"/>
        <end position="400"/>
    </location>
</feature>
<dbReference type="RefSeq" id="WP_261235463.1">
    <property type="nucleotide sequence ID" value="NZ_JAMXFA010000012.1"/>
</dbReference>
<evidence type="ECO:0000259" key="9">
    <source>
        <dbReference type="PROSITE" id="PS50109"/>
    </source>
</evidence>
<reference evidence="11 12" key="1">
    <citation type="journal article" date="2022" name="Front. Microbiol.">
        <title>High genomic differentiation and limited gene flow indicate recent cryptic speciation within the genus Laspinema (cyanobacteria).</title>
        <authorList>
            <person name="Stanojkovic A."/>
            <person name="Skoupy S."/>
            <person name="Skaloud P."/>
            <person name="Dvorak P."/>
        </authorList>
    </citation>
    <scope>NUCLEOTIDE SEQUENCE [LARGE SCALE GENOMIC DNA]</scope>
    <source>
        <strain evidence="11 12">D3b</strain>
    </source>
</reference>
<accession>A0ABT2NAA4</accession>
<dbReference type="PRINTS" id="PR00344">
    <property type="entry name" value="BCTRLSENSOR"/>
</dbReference>
<dbReference type="Gene3D" id="1.10.287.130">
    <property type="match status" value="1"/>
</dbReference>
<keyword evidence="5" id="KW-0418">Kinase</keyword>
<evidence type="ECO:0000256" key="1">
    <source>
        <dbReference type="ARBA" id="ARBA00000085"/>
    </source>
</evidence>
<dbReference type="PROSITE" id="PS50109">
    <property type="entry name" value="HIS_KIN"/>
    <property type="match status" value="1"/>
</dbReference>
<dbReference type="CDD" id="cd19920">
    <property type="entry name" value="REC_PA4781-like"/>
    <property type="match status" value="1"/>
</dbReference>
<dbReference type="InterPro" id="IPR004358">
    <property type="entry name" value="Sig_transdc_His_kin-like_C"/>
</dbReference>
<dbReference type="InterPro" id="IPR001789">
    <property type="entry name" value="Sig_transdc_resp-reg_receiver"/>
</dbReference>
<feature type="domain" description="Response regulatory" evidence="10">
    <location>
        <begin position="20"/>
        <end position="136"/>
    </location>
</feature>
<dbReference type="Gene3D" id="3.30.565.10">
    <property type="entry name" value="Histidine kinase-like ATPase, C-terminal domain"/>
    <property type="match status" value="1"/>
</dbReference>
<evidence type="ECO:0000256" key="4">
    <source>
        <dbReference type="ARBA" id="ARBA00022679"/>
    </source>
</evidence>
<dbReference type="PROSITE" id="PS50110">
    <property type="entry name" value="RESPONSE_REGULATORY"/>
    <property type="match status" value="1"/>
</dbReference>
<evidence type="ECO:0000313" key="12">
    <source>
        <dbReference type="Proteomes" id="UP001525961"/>
    </source>
</evidence>
<evidence type="ECO:0000259" key="10">
    <source>
        <dbReference type="PROSITE" id="PS50110"/>
    </source>
</evidence>
<dbReference type="SUPFAM" id="SSF55874">
    <property type="entry name" value="ATPase domain of HSP90 chaperone/DNA topoisomerase II/histidine kinase"/>
    <property type="match status" value="1"/>
</dbReference>
<dbReference type="InterPro" id="IPR003661">
    <property type="entry name" value="HisK_dim/P_dom"/>
</dbReference>
<dbReference type="InterPro" id="IPR052162">
    <property type="entry name" value="Sensor_kinase/Photoreceptor"/>
</dbReference>
<dbReference type="Pfam" id="PF00512">
    <property type="entry name" value="HisKA"/>
    <property type="match status" value="1"/>
</dbReference>
<dbReference type="SMART" id="SM00388">
    <property type="entry name" value="HisKA"/>
    <property type="match status" value="1"/>
</dbReference>
<dbReference type="Pfam" id="PF00072">
    <property type="entry name" value="Response_reg"/>
    <property type="match status" value="1"/>
</dbReference>
<feature type="modified residue" description="4-aspartylphosphate" evidence="7">
    <location>
        <position position="69"/>
    </location>
</feature>
<gene>
    <name evidence="11" type="ORF">NG792_10830</name>
</gene>